<dbReference type="AlphaFoldDB" id="A0A3S4EZ85"/>
<evidence type="ECO:0000259" key="6">
    <source>
        <dbReference type="SMART" id="SM00906"/>
    </source>
</evidence>
<sequence>MQVLEQSLDEIDPNAMILPPRPFADELVRWYRRRIHSVFPFLHWPSFESKYRSLWEQKAPPVDRQQAFEDLLFLASLNMILAQACLRNEAMPLPQRQYHAGEFYKRSLRLISAEALDTASIPVVQLLLLRALYLYFAGRADRCWLMPGAAVRVAIGLGLHLAPRRPLNQLDREMRRRVWITSTIFGRPGVIAPSLSKPPLPQAIDEEYLSTTHEGRQPDGLPSRIDMIIVSAKLADFLDEMRAAMRAPRLKIAHGGTEFSIPDPSGLLQLNSKLDELLDGLPAHLRTDADLSKMTLSEEQVQCFRVQSHAIHFRVMLLRVYLLRPSLLAEAQRWTAPNAVTTKTASAMLQERFHHEICSLCLATAHTLLEEVHRRLLASGELSGWFALTLTFASATVLLVATLSPNLGVSLDVEPTKSSWDRAMAIIEFHKPHVASAARGIEVLRRFRESIAQRAAARSASVYETRESRLYPPHLNQEQQHVQHAQQTWQPSQSMPTPPLIEGAALMEEGFDEFLASDSLDEAWLSAQDFGQSDWILDY</sequence>
<dbReference type="SMART" id="SM00906">
    <property type="entry name" value="Fungal_trans"/>
    <property type="match status" value="1"/>
</dbReference>
<dbReference type="GO" id="GO:0000981">
    <property type="term" value="F:DNA-binding transcription factor activity, RNA polymerase II-specific"/>
    <property type="evidence" value="ECO:0007669"/>
    <property type="project" value="TreeGrafter"/>
</dbReference>
<dbReference type="EMBL" id="OUUZ01000009">
    <property type="protein sequence ID" value="SPQ22961.1"/>
    <property type="molecule type" value="Genomic_DNA"/>
</dbReference>
<reference evidence="7 8" key="1">
    <citation type="submission" date="2018-04" db="EMBL/GenBank/DDBJ databases">
        <authorList>
            <person name="Huttner S."/>
            <person name="Dainat J."/>
        </authorList>
    </citation>
    <scope>NUCLEOTIDE SEQUENCE [LARGE SCALE GENOMIC DNA]</scope>
</reference>
<dbReference type="Pfam" id="PF04082">
    <property type="entry name" value="Fungal_trans"/>
    <property type="match status" value="1"/>
</dbReference>
<dbReference type="CDD" id="cd12148">
    <property type="entry name" value="fungal_TF_MHR"/>
    <property type="match status" value="1"/>
</dbReference>
<gene>
    <name evidence="7" type="ORF">TT172_LOCUS5380</name>
</gene>
<dbReference type="GO" id="GO:0008270">
    <property type="term" value="F:zinc ion binding"/>
    <property type="evidence" value="ECO:0007669"/>
    <property type="project" value="InterPro"/>
</dbReference>
<keyword evidence="4" id="KW-0539">Nucleus</keyword>
<dbReference type="InterPro" id="IPR007219">
    <property type="entry name" value="XnlR_reg_dom"/>
</dbReference>
<name>A0A3S4EZ85_9PEZI</name>
<dbReference type="GO" id="GO:0006351">
    <property type="term" value="P:DNA-templated transcription"/>
    <property type="evidence" value="ECO:0007669"/>
    <property type="project" value="InterPro"/>
</dbReference>
<evidence type="ECO:0000256" key="3">
    <source>
        <dbReference type="ARBA" id="ARBA00023163"/>
    </source>
</evidence>
<dbReference type="PANTHER" id="PTHR47424:SF3">
    <property type="entry name" value="REGULATORY PROTEIN GAL4"/>
    <property type="match status" value="1"/>
</dbReference>
<evidence type="ECO:0000313" key="8">
    <source>
        <dbReference type="Proteomes" id="UP000289323"/>
    </source>
</evidence>
<proteinExistence type="predicted"/>
<dbReference type="GO" id="GO:0000435">
    <property type="term" value="P:positive regulation of transcription from RNA polymerase II promoter by galactose"/>
    <property type="evidence" value="ECO:0007669"/>
    <property type="project" value="TreeGrafter"/>
</dbReference>
<feature type="compositionally biased region" description="Low complexity" evidence="5">
    <location>
        <begin position="479"/>
        <end position="490"/>
    </location>
</feature>
<evidence type="ECO:0000256" key="1">
    <source>
        <dbReference type="ARBA" id="ARBA00023015"/>
    </source>
</evidence>
<evidence type="ECO:0000256" key="4">
    <source>
        <dbReference type="ARBA" id="ARBA00023242"/>
    </source>
</evidence>
<evidence type="ECO:0000256" key="2">
    <source>
        <dbReference type="ARBA" id="ARBA00023125"/>
    </source>
</evidence>
<accession>A0A3S4EZ85</accession>
<keyword evidence="1" id="KW-0805">Transcription regulation</keyword>
<keyword evidence="3" id="KW-0804">Transcription</keyword>
<feature type="region of interest" description="Disordered" evidence="5">
    <location>
        <begin position="479"/>
        <end position="499"/>
    </location>
</feature>
<protein>
    <submittedName>
        <fullName evidence="7">19361401-9e1c-45f9-9d5d-eef81dc65ad3</fullName>
    </submittedName>
</protein>
<dbReference type="InterPro" id="IPR051127">
    <property type="entry name" value="Fungal_SecMet_Regulators"/>
</dbReference>
<keyword evidence="2" id="KW-0238">DNA-binding</keyword>
<dbReference type="Proteomes" id="UP000289323">
    <property type="component" value="Unassembled WGS sequence"/>
</dbReference>
<dbReference type="PANTHER" id="PTHR47424">
    <property type="entry name" value="REGULATORY PROTEIN GAL4"/>
    <property type="match status" value="1"/>
</dbReference>
<evidence type="ECO:0000256" key="5">
    <source>
        <dbReference type="SAM" id="MobiDB-lite"/>
    </source>
</evidence>
<evidence type="ECO:0000313" key="7">
    <source>
        <dbReference type="EMBL" id="SPQ22961.1"/>
    </source>
</evidence>
<organism evidence="7 8">
    <name type="scientific">Thermothielavioides terrestris</name>
    <dbReference type="NCBI Taxonomy" id="2587410"/>
    <lineage>
        <taxon>Eukaryota</taxon>
        <taxon>Fungi</taxon>
        <taxon>Dikarya</taxon>
        <taxon>Ascomycota</taxon>
        <taxon>Pezizomycotina</taxon>
        <taxon>Sordariomycetes</taxon>
        <taxon>Sordariomycetidae</taxon>
        <taxon>Sordariales</taxon>
        <taxon>Chaetomiaceae</taxon>
        <taxon>Thermothielavioides</taxon>
    </lineage>
</organism>
<feature type="domain" description="Xylanolytic transcriptional activator regulatory" evidence="6">
    <location>
        <begin position="143"/>
        <end position="207"/>
    </location>
</feature>
<dbReference type="GO" id="GO:0000978">
    <property type="term" value="F:RNA polymerase II cis-regulatory region sequence-specific DNA binding"/>
    <property type="evidence" value="ECO:0007669"/>
    <property type="project" value="TreeGrafter"/>
</dbReference>
<dbReference type="GO" id="GO:0005634">
    <property type="term" value="C:nucleus"/>
    <property type="evidence" value="ECO:0007669"/>
    <property type="project" value="TreeGrafter"/>
</dbReference>